<sequence>MSDSEIRSHVGGVEKGTLEGVWKEMSERQAQREGRELYDWKYIPDPDPEVFKHGEARISYLTRPIGG</sequence>
<gene>
    <name evidence="1" type="ORF">LCGC14_1104850</name>
</gene>
<proteinExistence type="predicted"/>
<comment type="caution">
    <text evidence="1">The sequence shown here is derived from an EMBL/GenBank/DDBJ whole genome shotgun (WGS) entry which is preliminary data.</text>
</comment>
<accession>A0A0F9PRJ5</accession>
<dbReference type="EMBL" id="LAZR01005003">
    <property type="protein sequence ID" value="KKN03726.1"/>
    <property type="molecule type" value="Genomic_DNA"/>
</dbReference>
<protein>
    <submittedName>
        <fullName evidence="1">Uncharacterized protein</fullName>
    </submittedName>
</protein>
<dbReference type="AlphaFoldDB" id="A0A0F9PRJ5"/>
<organism evidence="1">
    <name type="scientific">marine sediment metagenome</name>
    <dbReference type="NCBI Taxonomy" id="412755"/>
    <lineage>
        <taxon>unclassified sequences</taxon>
        <taxon>metagenomes</taxon>
        <taxon>ecological metagenomes</taxon>
    </lineage>
</organism>
<name>A0A0F9PRJ5_9ZZZZ</name>
<evidence type="ECO:0000313" key="1">
    <source>
        <dbReference type="EMBL" id="KKN03726.1"/>
    </source>
</evidence>
<reference evidence="1" key="1">
    <citation type="journal article" date="2015" name="Nature">
        <title>Complex archaea that bridge the gap between prokaryotes and eukaryotes.</title>
        <authorList>
            <person name="Spang A."/>
            <person name="Saw J.H."/>
            <person name="Jorgensen S.L."/>
            <person name="Zaremba-Niedzwiedzka K."/>
            <person name="Martijn J."/>
            <person name="Lind A.E."/>
            <person name="van Eijk R."/>
            <person name="Schleper C."/>
            <person name="Guy L."/>
            <person name="Ettema T.J."/>
        </authorList>
    </citation>
    <scope>NUCLEOTIDE SEQUENCE</scope>
</reference>